<evidence type="ECO:0000313" key="10">
    <source>
        <dbReference type="Proteomes" id="UP000002215"/>
    </source>
</evidence>
<dbReference type="OrthoDB" id="9778545at2"/>
<dbReference type="AlphaFoldDB" id="A0A979G6A0"/>
<evidence type="ECO:0000256" key="7">
    <source>
        <dbReference type="PROSITE-ProRule" id="PRU01373"/>
    </source>
</evidence>
<evidence type="ECO:0000256" key="3">
    <source>
        <dbReference type="ARBA" id="ARBA00022679"/>
    </source>
</evidence>
<dbReference type="RefSeq" id="WP_012791570.1">
    <property type="nucleotide sequence ID" value="NC_013132.1"/>
</dbReference>
<comment type="pathway">
    <text evidence="1 7">Cell wall biogenesis; peptidoglycan biosynthesis.</text>
</comment>
<dbReference type="PANTHER" id="PTHR41533">
    <property type="entry name" value="L,D-TRANSPEPTIDASE HI_1667-RELATED"/>
    <property type="match status" value="1"/>
</dbReference>
<evidence type="ECO:0000256" key="5">
    <source>
        <dbReference type="ARBA" id="ARBA00022984"/>
    </source>
</evidence>
<dbReference type="PANTHER" id="PTHR41533:SF2">
    <property type="entry name" value="BLR7131 PROTEIN"/>
    <property type="match status" value="1"/>
</dbReference>
<dbReference type="InterPro" id="IPR036366">
    <property type="entry name" value="PGBDSf"/>
</dbReference>
<accession>A0A979G6A0</accession>
<dbReference type="PROSITE" id="PS52029">
    <property type="entry name" value="LD_TPASE"/>
    <property type="match status" value="1"/>
</dbReference>
<dbReference type="InterPro" id="IPR052905">
    <property type="entry name" value="LD-transpeptidase_YkuD-like"/>
</dbReference>
<dbReference type="Pfam" id="PF03734">
    <property type="entry name" value="YkuD"/>
    <property type="match status" value="1"/>
</dbReference>
<organism evidence="9 10">
    <name type="scientific">Chitinophaga pinensis (strain ATCC 43595 / DSM 2588 / LMG 13176 / NBRC 15968 / NCIMB 11800 / UQM 2034)</name>
    <dbReference type="NCBI Taxonomy" id="485918"/>
    <lineage>
        <taxon>Bacteria</taxon>
        <taxon>Pseudomonadati</taxon>
        <taxon>Bacteroidota</taxon>
        <taxon>Chitinophagia</taxon>
        <taxon>Chitinophagales</taxon>
        <taxon>Chitinophagaceae</taxon>
        <taxon>Chitinophaga</taxon>
    </lineage>
</organism>
<dbReference type="Pfam" id="PF20142">
    <property type="entry name" value="Scaffold"/>
    <property type="match status" value="1"/>
</dbReference>
<dbReference type="Proteomes" id="UP000002215">
    <property type="component" value="Chromosome"/>
</dbReference>
<keyword evidence="6 7" id="KW-0961">Cell wall biogenesis/degradation</keyword>
<evidence type="ECO:0000256" key="6">
    <source>
        <dbReference type="ARBA" id="ARBA00023316"/>
    </source>
</evidence>
<dbReference type="Gene3D" id="2.40.440.10">
    <property type="entry name" value="L,D-transpeptidase catalytic domain-like"/>
    <property type="match status" value="1"/>
</dbReference>
<dbReference type="SUPFAM" id="SSF47090">
    <property type="entry name" value="PGBD-like"/>
    <property type="match status" value="1"/>
</dbReference>
<feature type="domain" description="L,D-TPase catalytic" evidence="8">
    <location>
        <begin position="318"/>
        <end position="480"/>
    </location>
</feature>
<feature type="active site" description="Nucleophile" evidence="7">
    <location>
        <position position="452"/>
    </location>
</feature>
<comment type="similarity">
    <text evidence="2">Belongs to the YkuD family.</text>
</comment>
<evidence type="ECO:0000256" key="1">
    <source>
        <dbReference type="ARBA" id="ARBA00004752"/>
    </source>
</evidence>
<name>A0A979G6A0_CHIPD</name>
<keyword evidence="3" id="KW-0808">Transferase</keyword>
<gene>
    <name evidence="9" type="ordered locus">Cpin_3935</name>
</gene>
<dbReference type="GO" id="GO:0008360">
    <property type="term" value="P:regulation of cell shape"/>
    <property type="evidence" value="ECO:0007669"/>
    <property type="project" value="UniProtKB-UniRule"/>
</dbReference>
<evidence type="ECO:0000313" key="9">
    <source>
        <dbReference type="EMBL" id="ACU61397.1"/>
    </source>
</evidence>
<dbReference type="SUPFAM" id="SSF141523">
    <property type="entry name" value="L,D-transpeptidase catalytic domain-like"/>
    <property type="match status" value="1"/>
</dbReference>
<dbReference type="InterPro" id="IPR038063">
    <property type="entry name" value="Transpep_catalytic_dom"/>
</dbReference>
<dbReference type="InterPro" id="IPR045380">
    <property type="entry name" value="LD_TPept_scaffold_dom"/>
</dbReference>
<proteinExistence type="inferred from homology"/>
<dbReference type="GO" id="GO:0009252">
    <property type="term" value="P:peptidoglycan biosynthetic process"/>
    <property type="evidence" value="ECO:0007669"/>
    <property type="project" value="UniProtKB-KW"/>
</dbReference>
<keyword evidence="5 7" id="KW-0573">Peptidoglycan synthesis</keyword>
<sequence>MKNNVLLILTTFTIATFSYSCETSTKRAEKEAIVITPRNTEITAANAYNNLFLDTSAINKFITTQKLNDTMAARLRSFYNARNFEFAWFDNTGLNEQAYGFRSLYDYSIDTSEGNKSLEYRLNALMNGDVDSAVSSKDANIVKTELQLTQRFIDYYLSNSEGNIEGLEHAVPLTKSEVLKKASAVLADKETNMRGQSYAALHKSLQRYVDIAEKNSWDTIRIEKKKRYKKGDSTAVIAWVKKRLQATGEYSDKDTSTVFNDALETAVTAFEATHGHTPKGVITDTLLREMNMPAIKLVQRILINLERMHWAPANPEGRLILVNIPEFGLHVWNGSKKEFDMPVVVGKEGKSTTMFSGKLDQIVFSPYWNLPNSIVKEEILPALARNKNYISSKNMEITGERNGLPIVRQKPGKDNPLGQVKFLFPNSFNIYFHDTNQKYLFDRDQRAFSHGCIRLGDPVKMANYLLADNQNWSAERIDSAMNSGKEKYVRVKDPVPVLITYYTAWVDEAGKLQFREDIYDHDTYMAGKLFTDAK</sequence>
<protein>
    <submittedName>
        <fullName evidence="9">ErfK/YbiS/YcfS/YnhG family protein</fullName>
    </submittedName>
</protein>
<dbReference type="GO" id="GO:0016740">
    <property type="term" value="F:transferase activity"/>
    <property type="evidence" value="ECO:0007669"/>
    <property type="project" value="UniProtKB-KW"/>
</dbReference>
<reference evidence="10" key="1">
    <citation type="submission" date="2009-08" db="EMBL/GenBank/DDBJ databases">
        <title>The complete genome of Chitinophaga pinensis DSM 2588.</title>
        <authorList>
            <consortium name="US DOE Joint Genome Institute (JGI-PGF)"/>
            <person name="Lucas S."/>
            <person name="Copeland A."/>
            <person name="Lapidus A."/>
            <person name="Glavina del Rio T."/>
            <person name="Dalin E."/>
            <person name="Tice H."/>
            <person name="Bruce D."/>
            <person name="Goodwin L."/>
            <person name="Pitluck S."/>
            <person name="Kyrpides N."/>
            <person name="Mavromatis K."/>
            <person name="Ivanova N."/>
            <person name="Mikhailova N."/>
            <person name="Sims D."/>
            <person name="Meinche L."/>
            <person name="Brettin T."/>
            <person name="Detter J.C."/>
            <person name="Han C."/>
            <person name="Larimer F."/>
            <person name="Land M."/>
            <person name="Hauser L."/>
            <person name="Markowitz V."/>
            <person name="Cheng J.-F."/>
            <person name="Hugenholtz P."/>
            <person name="Woyke T."/>
            <person name="Wu D."/>
            <person name="Spring S."/>
            <person name="Klenk H.-P."/>
            <person name="Eisen J.A."/>
        </authorList>
    </citation>
    <scope>NUCLEOTIDE SEQUENCE [LARGE SCALE GENOMIC DNA]</scope>
    <source>
        <strain evidence="10">ATCC 43595 / DSM 2588 / LMG 13176 / NBRC 15968 / NCIMB 11800 / UQM 2034</strain>
    </source>
</reference>
<dbReference type="Gene3D" id="1.10.101.10">
    <property type="entry name" value="PGBD-like superfamily/PGBD"/>
    <property type="match status" value="1"/>
</dbReference>
<dbReference type="InterPro" id="IPR036365">
    <property type="entry name" value="PGBD-like_sf"/>
</dbReference>
<dbReference type="CDD" id="cd16913">
    <property type="entry name" value="YkuD_like"/>
    <property type="match status" value="1"/>
</dbReference>
<evidence type="ECO:0000256" key="4">
    <source>
        <dbReference type="ARBA" id="ARBA00022960"/>
    </source>
</evidence>
<reference evidence="9 10" key="2">
    <citation type="journal article" date="2010" name="Stand. Genomic Sci.">
        <title>Complete genome sequence of Chitinophaga pinensis type strain (UQM 2034).</title>
        <authorList>
            <person name="Glavina Del Rio T."/>
            <person name="Abt B."/>
            <person name="Spring S."/>
            <person name="Lapidus A."/>
            <person name="Nolan M."/>
            <person name="Tice H."/>
            <person name="Copeland A."/>
            <person name="Cheng J.F."/>
            <person name="Chen F."/>
            <person name="Bruce D."/>
            <person name="Goodwin L."/>
            <person name="Pitluck S."/>
            <person name="Ivanova N."/>
            <person name="Mavromatis K."/>
            <person name="Mikhailova N."/>
            <person name="Pati A."/>
            <person name="Chen A."/>
            <person name="Palaniappan K."/>
            <person name="Land M."/>
            <person name="Hauser L."/>
            <person name="Chang Y.J."/>
            <person name="Jeffries C.D."/>
            <person name="Chain P."/>
            <person name="Saunders E."/>
            <person name="Detter J.C."/>
            <person name="Brettin T."/>
            <person name="Rohde M."/>
            <person name="Goker M."/>
            <person name="Bristow J."/>
            <person name="Eisen J.A."/>
            <person name="Markowitz V."/>
            <person name="Hugenholtz P."/>
            <person name="Kyrpides N.C."/>
            <person name="Klenk H.P."/>
            <person name="Lucas S."/>
        </authorList>
    </citation>
    <scope>NUCLEOTIDE SEQUENCE [LARGE SCALE GENOMIC DNA]</scope>
    <source>
        <strain evidence="10">ATCC 43595 / DSM 2588 / LMG 13176 / NBRC 15968 / NCIMB 11800 / UQM 2034</strain>
    </source>
</reference>
<evidence type="ECO:0000256" key="2">
    <source>
        <dbReference type="ARBA" id="ARBA00005992"/>
    </source>
</evidence>
<dbReference type="PROSITE" id="PS51257">
    <property type="entry name" value="PROKAR_LIPOPROTEIN"/>
    <property type="match status" value="1"/>
</dbReference>
<dbReference type="EMBL" id="CP001699">
    <property type="protein sequence ID" value="ACU61397.1"/>
    <property type="molecule type" value="Genomic_DNA"/>
</dbReference>
<evidence type="ECO:0000259" key="8">
    <source>
        <dbReference type="PROSITE" id="PS52029"/>
    </source>
</evidence>
<feature type="active site" description="Proton donor/acceptor" evidence="7">
    <location>
        <position position="433"/>
    </location>
</feature>
<dbReference type="GO" id="GO:0004180">
    <property type="term" value="F:carboxypeptidase activity"/>
    <property type="evidence" value="ECO:0007669"/>
    <property type="project" value="UniProtKB-ARBA"/>
</dbReference>
<dbReference type="GO" id="GO:0071555">
    <property type="term" value="P:cell wall organization"/>
    <property type="evidence" value="ECO:0007669"/>
    <property type="project" value="UniProtKB-UniRule"/>
</dbReference>
<dbReference type="KEGG" id="cpi:Cpin_3935"/>
<keyword evidence="4 7" id="KW-0133">Cell shape</keyword>
<dbReference type="InterPro" id="IPR005490">
    <property type="entry name" value="LD_TPept_cat_dom"/>
</dbReference>